<proteinExistence type="predicted"/>
<protein>
    <submittedName>
        <fullName evidence="1">Uncharacterized protein</fullName>
    </submittedName>
</protein>
<reference evidence="2" key="1">
    <citation type="journal article" date="2010" name="Nat. Biotechnol.">
        <title>Draft genome sequence of the oilseed species Ricinus communis.</title>
        <authorList>
            <person name="Chan A.P."/>
            <person name="Crabtree J."/>
            <person name="Zhao Q."/>
            <person name="Lorenzi H."/>
            <person name="Orvis J."/>
            <person name="Puiu D."/>
            <person name="Melake-Berhan A."/>
            <person name="Jones K.M."/>
            <person name="Redman J."/>
            <person name="Chen G."/>
            <person name="Cahoon E.B."/>
            <person name="Gedil M."/>
            <person name="Stanke M."/>
            <person name="Haas B.J."/>
            <person name="Wortman J.R."/>
            <person name="Fraser-Liggett C.M."/>
            <person name="Ravel J."/>
            <person name="Rabinowicz P.D."/>
        </authorList>
    </citation>
    <scope>NUCLEOTIDE SEQUENCE [LARGE SCALE GENOMIC DNA]</scope>
    <source>
        <strain evidence="2">cv. Hale</strain>
    </source>
</reference>
<keyword evidence="2" id="KW-1185">Reference proteome</keyword>
<gene>
    <name evidence="1" type="ORF">RCOM_0890860</name>
</gene>
<name>B9SCB7_RICCO</name>
<accession>B9SCB7</accession>
<evidence type="ECO:0000313" key="1">
    <source>
        <dbReference type="EMBL" id="EEF38722.1"/>
    </source>
</evidence>
<evidence type="ECO:0000313" key="2">
    <source>
        <dbReference type="Proteomes" id="UP000008311"/>
    </source>
</evidence>
<dbReference type="Proteomes" id="UP000008311">
    <property type="component" value="Unassembled WGS sequence"/>
</dbReference>
<sequence length="139" mass="15012">MAFMTKEVTLTLGAEVGEVLEVDGRASGECFSRLLASVLAVKRGSKRGLEGDSSTPDVVREWSCGTTDQVNVADEVVALHAAVPCEPCELRINVQSMDKGKLPMALTHSNNIPTCMDSLVHEERNVGKEDNLVFFLFGS</sequence>
<organism evidence="1 2">
    <name type="scientific">Ricinus communis</name>
    <name type="common">Castor bean</name>
    <dbReference type="NCBI Taxonomy" id="3988"/>
    <lineage>
        <taxon>Eukaryota</taxon>
        <taxon>Viridiplantae</taxon>
        <taxon>Streptophyta</taxon>
        <taxon>Embryophyta</taxon>
        <taxon>Tracheophyta</taxon>
        <taxon>Spermatophyta</taxon>
        <taxon>Magnoliopsida</taxon>
        <taxon>eudicotyledons</taxon>
        <taxon>Gunneridae</taxon>
        <taxon>Pentapetalae</taxon>
        <taxon>rosids</taxon>
        <taxon>fabids</taxon>
        <taxon>Malpighiales</taxon>
        <taxon>Euphorbiaceae</taxon>
        <taxon>Acalyphoideae</taxon>
        <taxon>Acalypheae</taxon>
        <taxon>Ricinus</taxon>
    </lineage>
</organism>
<dbReference type="EMBL" id="EQ973920">
    <property type="protein sequence ID" value="EEF38722.1"/>
    <property type="molecule type" value="Genomic_DNA"/>
</dbReference>
<dbReference type="AlphaFoldDB" id="B9SCB7"/>
<dbReference type="InParanoid" id="B9SCB7"/>